<feature type="domain" description="PPM-type phosphatase" evidence="3">
    <location>
        <begin position="96"/>
        <end position="404"/>
    </location>
</feature>
<feature type="region of interest" description="Disordered" evidence="2">
    <location>
        <begin position="1"/>
        <end position="35"/>
    </location>
</feature>
<dbReference type="OrthoDB" id="10264738at2759"/>
<feature type="region of interest" description="Disordered" evidence="2">
    <location>
        <begin position="171"/>
        <end position="202"/>
    </location>
</feature>
<dbReference type="InterPro" id="IPR036457">
    <property type="entry name" value="PPM-type-like_dom_sf"/>
</dbReference>
<protein>
    <submittedName>
        <fullName evidence="4">Phosphatase 2C</fullName>
        <ecNumber evidence="4">3.1.3.16</ecNumber>
    </submittedName>
</protein>
<dbReference type="InterPro" id="IPR001932">
    <property type="entry name" value="PPM-type_phosphatase-like_dom"/>
</dbReference>
<dbReference type="EMBL" id="JANBPY010001416">
    <property type="protein sequence ID" value="KAJ1960122.1"/>
    <property type="molecule type" value="Genomic_DNA"/>
</dbReference>
<dbReference type="AlphaFoldDB" id="A0A9W8E681"/>
<sequence length="406" mass="44173">MPVSSEAHPADSSGLSEPSTSPNHDQNTLLTTPTEPEFRTVLRKPSASLVRASIPPPINTTTTVSPLSNTVLPSPAPPVGLSTMAPSGTGQPGTFRVGIASDRNRRWRRTMEDSHSFLYDFNRVPGQGFFTIFDGHAGKQAAEWCGIHFHEIFLEHLKELEQLKQAARDARKELTAELSPDSNSTTTPTTSEPTDSSPPLVAKTVKDTKCVLTSDTSIAELFQHTFTEADRRLSADVKSQSGCTVVAAFLSKDDGAEDNRPSKWTLHTANAGDARGVLARQGRAVRLTYDHKGSDPHEVRRVTEAGGFVMNNRVNGVLAVTRALGDSSMKSVVVGNPYTTETELTADDAFVILACDGLWDACSDQKAVDLVRDITDPQNACERLIKYALENNCRDNITVMVVRLYH</sequence>
<dbReference type="Proteomes" id="UP001150925">
    <property type="component" value="Unassembled WGS sequence"/>
</dbReference>
<dbReference type="GO" id="GO:0004722">
    <property type="term" value="F:protein serine/threonine phosphatase activity"/>
    <property type="evidence" value="ECO:0007669"/>
    <property type="project" value="UniProtKB-EC"/>
</dbReference>
<dbReference type="Pfam" id="PF00481">
    <property type="entry name" value="PP2C"/>
    <property type="match status" value="2"/>
</dbReference>
<organism evidence="4 5">
    <name type="scientific">Dispira parvispora</name>
    <dbReference type="NCBI Taxonomy" id="1520584"/>
    <lineage>
        <taxon>Eukaryota</taxon>
        <taxon>Fungi</taxon>
        <taxon>Fungi incertae sedis</taxon>
        <taxon>Zoopagomycota</taxon>
        <taxon>Kickxellomycotina</taxon>
        <taxon>Dimargaritomycetes</taxon>
        <taxon>Dimargaritales</taxon>
        <taxon>Dimargaritaceae</taxon>
        <taxon>Dispira</taxon>
    </lineage>
</organism>
<keyword evidence="5" id="KW-1185">Reference proteome</keyword>
<dbReference type="InterPro" id="IPR015655">
    <property type="entry name" value="PP2C"/>
</dbReference>
<proteinExistence type="inferred from homology"/>
<name>A0A9W8E681_9FUNG</name>
<comment type="caution">
    <text evidence="4">The sequence shown here is derived from an EMBL/GenBank/DDBJ whole genome shotgun (WGS) entry which is preliminary data.</text>
</comment>
<evidence type="ECO:0000256" key="1">
    <source>
        <dbReference type="ARBA" id="ARBA00006702"/>
    </source>
</evidence>
<feature type="compositionally biased region" description="Polar residues" evidence="2">
    <location>
        <begin position="13"/>
        <end position="34"/>
    </location>
</feature>
<dbReference type="PROSITE" id="PS51746">
    <property type="entry name" value="PPM_2"/>
    <property type="match status" value="1"/>
</dbReference>
<dbReference type="CDD" id="cd00143">
    <property type="entry name" value="PP2Cc"/>
    <property type="match status" value="1"/>
</dbReference>
<dbReference type="PANTHER" id="PTHR13832">
    <property type="entry name" value="PROTEIN PHOSPHATASE 2C"/>
    <property type="match status" value="1"/>
</dbReference>
<dbReference type="Gene3D" id="3.60.40.10">
    <property type="entry name" value="PPM-type phosphatase domain"/>
    <property type="match status" value="1"/>
</dbReference>
<feature type="compositionally biased region" description="Low complexity" evidence="2">
    <location>
        <begin position="179"/>
        <end position="199"/>
    </location>
</feature>
<gene>
    <name evidence="4" type="primary">MgPP2CL-1</name>
    <name evidence="4" type="ORF">IWQ62_004352</name>
</gene>
<evidence type="ECO:0000259" key="3">
    <source>
        <dbReference type="PROSITE" id="PS51746"/>
    </source>
</evidence>
<evidence type="ECO:0000313" key="5">
    <source>
        <dbReference type="Proteomes" id="UP001150925"/>
    </source>
</evidence>
<dbReference type="PANTHER" id="PTHR13832:SF837">
    <property type="entry name" value="PROTEIN PHOSPHATASE 2C-LIKE DOMAIN-CONTAINING PROTEIN 1"/>
    <property type="match status" value="1"/>
</dbReference>
<dbReference type="SMART" id="SM00332">
    <property type="entry name" value="PP2Cc"/>
    <property type="match status" value="1"/>
</dbReference>
<accession>A0A9W8E681</accession>
<keyword evidence="4" id="KW-0378">Hydrolase</keyword>
<reference evidence="4" key="1">
    <citation type="submission" date="2022-07" db="EMBL/GenBank/DDBJ databases">
        <title>Phylogenomic reconstructions and comparative analyses of Kickxellomycotina fungi.</title>
        <authorList>
            <person name="Reynolds N.K."/>
            <person name="Stajich J.E."/>
            <person name="Barry K."/>
            <person name="Grigoriev I.V."/>
            <person name="Crous P."/>
            <person name="Smith M.E."/>
        </authorList>
    </citation>
    <scope>NUCLEOTIDE SEQUENCE</scope>
    <source>
        <strain evidence="4">RSA 1196</strain>
    </source>
</reference>
<evidence type="ECO:0000313" key="4">
    <source>
        <dbReference type="EMBL" id="KAJ1960122.1"/>
    </source>
</evidence>
<dbReference type="SUPFAM" id="SSF81606">
    <property type="entry name" value="PP2C-like"/>
    <property type="match status" value="1"/>
</dbReference>
<dbReference type="EC" id="3.1.3.16" evidence="4"/>
<evidence type="ECO:0000256" key="2">
    <source>
        <dbReference type="SAM" id="MobiDB-lite"/>
    </source>
</evidence>
<comment type="similarity">
    <text evidence="1">Belongs to the PP2C family.</text>
</comment>